<organism evidence="2 3">
    <name type="scientific">Dawidia cretensis</name>
    <dbReference type="NCBI Taxonomy" id="2782350"/>
    <lineage>
        <taxon>Bacteria</taxon>
        <taxon>Pseudomonadati</taxon>
        <taxon>Bacteroidota</taxon>
        <taxon>Cytophagia</taxon>
        <taxon>Cytophagales</taxon>
        <taxon>Chryseotaleaceae</taxon>
        <taxon>Dawidia</taxon>
    </lineage>
</organism>
<dbReference type="AlphaFoldDB" id="A0AAP2DUY6"/>
<dbReference type="InterPro" id="IPR013783">
    <property type="entry name" value="Ig-like_fold"/>
</dbReference>
<comment type="caution">
    <text evidence="2">The sequence shown here is derived from an EMBL/GenBank/DDBJ whole genome shotgun (WGS) entry which is preliminary data.</text>
</comment>
<reference evidence="2 3" key="1">
    <citation type="submission" date="2021-05" db="EMBL/GenBank/DDBJ databases">
        <title>A Polyphasic approach of four new species of the genus Ohtaekwangia: Ohtaekwangia histidinii sp. nov., Ohtaekwangia cretensis sp. nov., Ohtaekwangia indiensis sp. nov., Ohtaekwangia reichenbachii sp. nov. from diverse environment.</title>
        <authorList>
            <person name="Octaviana S."/>
        </authorList>
    </citation>
    <scope>NUCLEOTIDE SEQUENCE [LARGE SCALE GENOMIC DNA]</scope>
    <source>
        <strain evidence="2 3">PWU5</strain>
    </source>
</reference>
<feature type="signal peptide" evidence="1">
    <location>
        <begin position="1"/>
        <end position="21"/>
    </location>
</feature>
<dbReference type="NCBIfam" id="TIGR04183">
    <property type="entry name" value="Por_Secre_tail"/>
    <property type="match status" value="1"/>
</dbReference>
<dbReference type="Gene3D" id="2.60.40.10">
    <property type="entry name" value="Immunoglobulins"/>
    <property type="match status" value="1"/>
</dbReference>
<name>A0AAP2DUY6_9BACT</name>
<keyword evidence="3" id="KW-1185">Reference proteome</keyword>
<dbReference type="Proteomes" id="UP001319080">
    <property type="component" value="Unassembled WGS sequence"/>
</dbReference>
<gene>
    <name evidence="2" type="ORF">KK062_06785</name>
</gene>
<evidence type="ECO:0000313" key="2">
    <source>
        <dbReference type="EMBL" id="MBT1707918.1"/>
    </source>
</evidence>
<proteinExistence type="predicted"/>
<dbReference type="RefSeq" id="WP_254083509.1">
    <property type="nucleotide sequence ID" value="NZ_JAHESE010000004.1"/>
</dbReference>
<dbReference type="InterPro" id="IPR026444">
    <property type="entry name" value="Secre_tail"/>
</dbReference>
<keyword evidence="1" id="KW-0732">Signal</keyword>
<sequence length="794" mass="83699">MKARFTLYLYLLTALCLPAVAQVTRYWVGTSVYQNNFHAAADLADWSLIENNGTGSWTMTDHGSAVLRVDNVAGAYAVRLFGVNGSAVRLLPLDRVNGVVEFQVLALTGGDQRFFLQAQEFNASGVYITEQNILPSSATPGYYSVNMSAITWNPATTQVRFMIAAANYSGQQGTVEFNYFNYSNTIKSWSNASNWSATSGGPGGASVPGASDHAMFNGASGTHGLCFLAAPVTVNNLTISGYAGTIDLRGYSLTVNGAASLGSGNITVTGGGTSLTLNTTGTTTFNGTVFQVGITGTTGRLFLHGSTFYGDVNLIRTSFLSDDSNGGNVFYGAATFTNTGSGRLRMASTTGDVFYGPVSLVRTSGTLQFAYVGTTTLHGNLSTNTNHASSLTSGAGGGSIAFSGTNAQTISYTPGSAAPTFSRLIVNKSANTLTLAAPVTISTAATFTAGVVETTGSNPLIFDGWATTAGASNASYVDGPVRKVLGLLEGFTFPIGDGGLYRPAGISAILGGTYTAQYFKAAQAYGSNKVAGLATVSQCEYWNIDRNAGLEASLTLTWQSATCSSSNYITNISALRVAHWNGSQWEIMPLELGSPAGNAAAGTVSTLSIASFSPFTLGSTSPANPLPVTWEDFRGVTDNGKAVLEWTTASEKNNAFFEVQRSASGKEFTAIGIVPGHGTTTEKQAYTFTDPELLMEPMYYRLRQVDYDGNEDYSDVIRVRIPSEVDRQPLRLYPNPATAPVVYLNKRTSVVVTNMLGRTMYTAAEVQQIDTSGWPAGVYHVTDAFGQHAALVVP</sequence>
<protein>
    <submittedName>
        <fullName evidence="2">T9SS type A sorting domain-containing protein</fullName>
    </submittedName>
</protein>
<feature type="chain" id="PRO_5042950245" evidence="1">
    <location>
        <begin position="22"/>
        <end position="794"/>
    </location>
</feature>
<evidence type="ECO:0000256" key="1">
    <source>
        <dbReference type="SAM" id="SignalP"/>
    </source>
</evidence>
<accession>A0AAP2DUY6</accession>
<dbReference type="EMBL" id="JAHESE010000004">
    <property type="protein sequence ID" value="MBT1707918.1"/>
    <property type="molecule type" value="Genomic_DNA"/>
</dbReference>
<evidence type="ECO:0000313" key="3">
    <source>
        <dbReference type="Proteomes" id="UP001319080"/>
    </source>
</evidence>